<keyword evidence="4" id="KW-0255">Endonuclease</keyword>
<feature type="region of interest" description="Disordered" evidence="7">
    <location>
        <begin position="157"/>
        <end position="269"/>
    </location>
</feature>
<evidence type="ECO:0000256" key="5">
    <source>
        <dbReference type="ARBA" id="ARBA00022801"/>
    </source>
</evidence>
<feature type="compositionally biased region" description="Acidic residues" evidence="7">
    <location>
        <begin position="202"/>
        <end position="237"/>
    </location>
</feature>
<keyword evidence="1" id="KW-0808">Transferase</keyword>
<feature type="compositionally biased region" description="Basic and acidic residues" evidence="7">
    <location>
        <begin position="183"/>
        <end position="196"/>
    </location>
</feature>
<dbReference type="GO" id="GO:0004519">
    <property type="term" value="F:endonuclease activity"/>
    <property type="evidence" value="ECO:0007669"/>
    <property type="project" value="UniProtKB-KW"/>
</dbReference>
<dbReference type="GO" id="GO:0016787">
    <property type="term" value="F:hydrolase activity"/>
    <property type="evidence" value="ECO:0007669"/>
    <property type="project" value="UniProtKB-KW"/>
</dbReference>
<evidence type="ECO:0000256" key="3">
    <source>
        <dbReference type="ARBA" id="ARBA00022722"/>
    </source>
</evidence>
<reference evidence="9" key="1">
    <citation type="journal article" date="2019" name="Sci. Rep.">
        <title>Draft genome of Tanacetum cinerariifolium, the natural source of mosquito coil.</title>
        <authorList>
            <person name="Yamashiro T."/>
            <person name="Shiraishi A."/>
            <person name="Satake H."/>
            <person name="Nakayama K."/>
        </authorList>
    </citation>
    <scope>NUCLEOTIDE SEQUENCE</scope>
</reference>
<evidence type="ECO:0000313" key="9">
    <source>
        <dbReference type="EMBL" id="GFA00777.1"/>
    </source>
</evidence>
<keyword evidence="6 9" id="KW-0695">RNA-directed DNA polymerase</keyword>
<evidence type="ECO:0000256" key="7">
    <source>
        <dbReference type="SAM" id="MobiDB-lite"/>
    </source>
</evidence>
<evidence type="ECO:0000256" key="4">
    <source>
        <dbReference type="ARBA" id="ARBA00022759"/>
    </source>
</evidence>
<sequence length="417" mass="46858">MTTKDQQIALDNALVAPENRRAIGKCNMRINPGIKPNEPTYQVKTLMNLQLKRKPYLLSVILVILEKSSTSQMLLLITYTNHGEPLHPSSTSVFVEKYLSKHVKRPAKKPTASVVIKDTLGESVSKKKSPVKADKGKGLDVLSELALSEAAQLRKATKRSKKDFHISHADGSGTDEGTSSKPRVLDVPKYDLESDKVSWGYSDEEDNDDVEESDDQGNDEDDDDNNDDDMNNDEETDSERTEVHTPNDYELTDEENIDEGGKIDEEDDDEISKELYDNVNINLGNEDAEMTNAEQGAEDFVSYCDASNEGLGAVLMQREKVISYASRQLKIHEKNYITHDLEKERIKPLRFRALVMKIGLNLLKKILGAQTEAKKPENLKKKDVGGMLIKNSKDPEKFRKAKLEPRTNGTLCFNNRS</sequence>
<organism evidence="9">
    <name type="scientific">Tanacetum cinerariifolium</name>
    <name type="common">Dalmatian daisy</name>
    <name type="synonym">Chrysanthemum cinerariifolium</name>
    <dbReference type="NCBI Taxonomy" id="118510"/>
    <lineage>
        <taxon>Eukaryota</taxon>
        <taxon>Viridiplantae</taxon>
        <taxon>Streptophyta</taxon>
        <taxon>Embryophyta</taxon>
        <taxon>Tracheophyta</taxon>
        <taxon>Spermatophyta</taxon>
        <taxon>Magnoliopsida</taxon>
        <taxon>eudicotyledons</taxon>
        <taxon>Gunneridae</taxon>
        <taxon>Pentapetalae</taxon>
        <taxon>asterids</taxon>
        <taxon>campanulids</taxon>
        <taxon>Asterales</taxon>
        <taxon>Asteraceae</taxon>
        <taxon>Asteroideae</taxon>
        <taxon>Anthemideae</taxon>
        <taxon>Anthemidinae</taxon>
        <taxon>Tanacetum</taxon>
    </lineage>
</organism>
<keyword evidence="3" id="KW-0540">Nuclease</keyword>
<evidence type="ECO:0000256" key="1">
    <source>
        <dbReference type="ARBA" id="ARBA00022679"/>
    </source>
</evidence>
<keyword evidence="2" id="KW-0548">Nucleotidyltransferase</keyword>
<dbReference type="InterPro" id="IPR041373">
    <property type="entry name" value="RT_RNaseH"/>
</dbReference>
<dbReference type="PANTHER" id="PTHR34072:SF52">
    <property type="entry name" value="RIBONUCLEASE H"/>
    <property type="match status" value="1"/>
</dbReference>
<dbReference type="SUPFAM" id="SSF56672">
    <property type="entry name" value="DNA/RNA polymerases"/>
    <property type="match status" value="1"/>
</dbReference>
<evidence type="ECO:0000256" key="2">
    <source>
        <dbReference type="ARBA" id="ARBA00022695"/>
    </source>
</evidence>
<dbReference type="Pfam" id="PF17917">
    <property type="entry name" value="RT_RNaseH"/>
    <property type="match status" value="1"/>
</dbReference>
<evidence type="ECO:0000259" key="8">
    <source>
        <dbReference type="Pfam" id="PF17917"/>
    </source>
</evidence>
<protein>
    <submittedName>
        <fullName evidence="9">Putative reverse transcriptase domain-containing protein</fullName>
    </submittedName>
</protein>
<name>A0A699J1R0_TANCI</name>
<dbReference type="InterPro" id="IPR043502">
    <property type="entry name" value="DNA/RNA_pol_sf"/>
</dbReference>
<dbReference type="AlphaFoldDB" id="A0A699J1R0"/>
<feature type="compositionally biased region" description="Basic and acidic residues" evidence="7">
    <location>
        <begin position="238"/>
        <end position="247"/>
    </location>
</feature>
<dbReference type="EMBL" id="BKCJ010354874">
    <property type="protein sequence ID" value="GFA00777.1"/>
    <property type="molecule type" value="Genomic_DNA"/>
</dbReference>
<evidence type="ECO:0000256" key="6">
    <source>
        <dbReference type="ARBA" id="ARBA00022918"/>
    </source>
</evidence>
<feature type="compositionally biased region" description="Acidic residues" evidence="7">
    <location>
        <begin position="250"/>
        <end position="269"/>
    </location>
</feature>
<dbReference type="PANTHER" id="PTHR34072">
    <property type="entry name" value="ENZYMATIC POLYPROTEIN-RELATED"/>
    <property type="match status" value="1"/>
</dbReference>
<dbReference type="GO" id="GO:0003964">
    <property type="term" value="F:RNA-directed DNA polymerase activity"/>
    <property type="evidence" value="ECO:0007669"/>
    <property type="project" value="UniProtKB-KW"/>
</dbReference>
<keyword evidence="5" id="KW-0378">Hydrolase</keyword>
<feature type="domain" description="Reverse transcriptase RNase H-like" evidence="8">
    <location>
        <begin position="299"/>
        <end position="342"/>
    </location>
</feature>
<comment type="caution">
    <text evidence="9">The sequence shown here is derived from an EMBL/GenBank/DDBJ whole genome shotgun (WGS) entry which is preliminary data.</text>
</comment>
<proteinExistence type="predicted"/>
<gene>
    <name evidence="9" type="ORF">Tci_572749</name>
</gene>
<accession>A0A699J1R0</accession>